<gene>
    <name evidence="14" type="ordered locus">Thicy_0487</name>
</gene>
<dbReference type="InterPro" id="IPR005170">
    <property type="entry name" value="Transptr-assoc_dom"/>
</dbReference>
<dbReference type="SMART" id="SM01091">
    <property type="entry name" value="CorC_HlyC"/>
    <property type="match status" value="1"/>
</dbReference>
<dbReference type="PANTHER" id="PTHR22777">
    <property type="entry name" value="HEMOLYSIN-RELATED"/>
    <property type="match status" value="1"/>
</dbReference>
<dbReference type="STRING" id="717773.Thicy_0487"/>
<dbReference type="GO" id="GO:0050660">
    <property type="term" value="F:flavin adenine dinucleotide binding"/>
    <property type="evidence" value="ECO:0007669"/>
    <property type="project" value="InterPro"/>
</dbReference>
<comment type="similarity">
    <text evidence="2">Belongs to the UPF0053 family.</text>
</comment>
<dbReference type="Pfam" id="PF01595">
    <property type="entry name" value="CNNM"/>
    <property type="match status" value="1"/>
</dbReference>
<evidence type="ECO:0000259" key="13">
    <source>
        <dbReference type="PROSITE" id="PS51846"/>
    </source>
</evidence>
<dbReference type="GO" id="GO:0005886">
    <property type="term" value="C:plasma membrane"/>
    <property type="evidence" value="ECO:0007669"/>
    <property type="project" value="UniProtKB-SubCell"/>
</dbReference>
<dbReference type="PROSITE" id="PS51371">
    <property type="entry name" value="CBS"/>
    <property type="match status" value="1"/>
</dbReference>
<dbReference type="Gene3D" id="3.10.580.10">
    <property type="entry name" value="CBS-domain"/>
    <property type="match status" value="1"/>
</dbReference>
<dbReference type="Proteomes" id="UP000009232">
    <property type="component" value="Chromosome"/>
</dbReference>
<dbReference type="InterPro" id="IPR036318">
    <property type="entry name" value="FAD-bd_PCMH-like_sf"/>
</dbReference>
<dbReference type="InterPro" id="IPR016169">
    <property type="entry name" value="FAD-bd_PCMH_sub2"/>
</dbReference>
<feature type="domain" description="CBS" evidence="12">
    <location>
        <begin position="276"/>
        <end position="332"/>
    </location>
</feature>
<evidence type="ECO:0000256" key="7">
    <source>
        <dbReference type="ARBA" id="ARBA00023122"/>
    </source>
</evidence>
<evidence type="ECO:0008006" key="16">
    <source>
        <dbReference type="Google" id="ProtNLM"/>
    </source>
</evidence>
<dbReference type="InterPro" id="IPR002550">
    <property type="entry name" value="CNNM"/>
</dbReference>
<keyword evidence="4 10" id="KW-0812">Transmembrane</keyword>
<feature type="domain" description="CNNM transmembrane" evidence="13">
    <location>
        <begin position="2"/>
        <end position="190"/>
    </location>
</feature>
<reference evidence="14 15" key="1">
    <citation type="submission" date="2011-05" db="EMBL/GenBank/DDBJ databases">
        <title>Complete sequence of Thioalkalimicrobium cyclicum ALM1.</title>
        <authorList>
            <consortium name="US DOE Joint Genome Institute"/>
            <person name="Lucas S."/>
            <person name="Han J."/>
            <person name="Lapidus A."/>
            <person name="Cheng J.-F."/>
            <person name="Goodwin L."/>
            <person name="Pitluck S."/>
            <person name="Peters L."/>
            <person name="Mikhailova N."/>
            <person name="Davenport K."/>
            <person name="Han C."/>
            <person name="Tapia R."/>
            <person name="Land M."/>
            <person name="Hauser L."/>
            <person name="Kyrpides N."/>
            <person name="Ivanova N."/>
            <person name="Pagani I."/>
            <person name="Kappler U."/>
            <person name="Woyke T."/>
        </authorList>
    </citation>
    <scope>NUCLEOTIDE SEQUENCE [LARGE SCALE GENOMIC DNA]</scope>
    <source>
        <strain evidence="15">DSM 14477 / JCM 11371 / ALM1</strain>
    </source>
</reference>
<evidence type="ECO:0000256" key="11">
    <source>
        <dbReference type="SAM" id="Phobius"/>
    </source>
</evidence>
<evidence type="ECO:0000313" key="15">
    <source>
        <dbReference type="Proteomes" id="UP000009232"/>
    </source>
</evidence>
<evidence type="ECO:0000256" key="8">
    <source>
        <dbReference type="ARBA" id="ARBA00023136"/>
    </source>
</evidence>
<dbReference type="CDD" id="cd04590">
    <property type="entry name" value="CBS_pair_CorC_HlyC_assoc"/>
    <property type="match status" value="1"/>
</dbReference>
<dbReference type="Pfam" id="PF03471">
    <property type="entry name" value="CorC_HlyC"/>
    <property type="match status" value="1"/>
</dbReference>
<keyword evidence="6 10" id="KW-1133">Transmembrane helix</keyword>
<dbReference type="PANTHER" id="PTHR22777:SF32">
    <property type="entry name" value="UPF0053 INNER MEMBRANE PROTEIN YFJD"/>
    <property type="match status" value="1"/>
</dbReference>
<dbReference type="InterPro" id="IPR044751">
    <property type="entry name" value="Ion_transp-like_CBS"/>
</dbReference>
<evidence type="ECO:0000256" key="5">
    <source>
        <dbReference type="ARBA" id="ARBA00022737"/>
    </source>
</evidence>
<name>F6DBF2_THICA</name>
<dbReference type="RefSeq" id="WP_013835041.1">
    <property type="nucleotide sequence ID" value="NC_015581.1"/>
</dbReference>
<evidence type="ECO:0000259" key="12">
    <source>
        <dbReference type="PROSITE" id="PS51371"/>
    </source>
</evidence>
<dbReference type="SUPFAM" id="SSF56176">
    <property type="entry name" value="FAD-binding/transporter-associated domain-like"/>
    <property type="match status" value="1"/>
</dbReference>
<feature type="transmembrane region" description="Helical" evidence="11">
    <location>
        <begin position="124"/>
        <end position="154"/>
    </location>
</feature>
<dbReference type="PROSITE" id="PS51846">
    <property type="entry name" value="CNNM"/>
    <property type="match status" value="1"/>
</dbReference>
<organism evidence="14 15">
    <name type="scientific">Thiomicrospira cyclica (strain DSM 14477 / JCM 11371 / ALM1)</name>
    <name type="common">Thioalkalimicrobium cyclicum</name>
    <dbReference type="NCBI Taxonomy" id="717773"/>
    <lineage>
        <taxon>Bacteria</taxon>
        <taxon>Pseudomonadati</taxon>
        <taxon>Pseudomonadota</taxon>
        <taxon>Gammaproteobacteria</taxon>
        <taxon>Thiotrichales</taxon>
        <taxon>Piscirickettsiaceae</taxon>
        <taxon>Thiomicrospira</taxon>
    </lineage>
</organism>
<dbReference type="AlphaFoldDB" id="F6DBF2"/>
<protein>
    <recommendedName>
        <fullName evidence="16">Magnesium/cobalt efflux protein</fullName>
    </recommendedName>
</protein>
<dbReference type="SUPFAM" id="SSF54631">
    <property type="entry name" value="CBS-domain pair"/>
    <property type="match status" value="1"/>
</dbReference>
<dbReference type="EMBL" id="CP002776">
    <property type="protein sequence ID" value="AEG31260.1"/>
    <property type="molecule type" value="Genomic_DNA"/>
</dbReference>
<keyword evidence="15" id="KW-1185">Reference proteome</keyword>
<dbReference type="InterPro" id="IPR046342">
    <property type="entry name" value="CBS_dom_sf"/>
</dbReference>
<dbReference type="Pfam" id="PF00571">
    <property type="entry name" value="CBS"/>
    <property type="match status" value="1"/>
</dbReference>
<evidence type="ECO:0000256" key="3">
    <source>
        <dbReference type="ARBA" id="ARBA00022475"/>
    </source>
</evidence>
<keyword evidence="8 10" id="KW-0472">Membrane</keyword>
<dbReference type="InterPro" id="IPR000644">
    <property type="entry name" value="CBS_dom"/>
</dbReference>
<evidence type="ECO:0000256" key="4">
    <source>
        <dbReference type="ARBA" id="ARBA00022692"/>
    </source>
</evidence>
<keyword evidence="7 9" id="KW-0129">CBS domain</keyword>
<feature type="transmembrane region" description="Helical" evidence="11">
    <location>
        <begin position="93"/>
        <end position="112"/>
    </location>
</feature>
<comment type="subcellular location">
    <subcellularLocation>
        <location evidence="1">Cell membrane</location>
        <topology evidence="1">Multi-pass membrane protein</topology>
    </subcellularLocation>
</comment>
<dbReference type="Gene3D" id="3.30.465.10">
    <property type="match status" value="1"/>
</dbReference>
<dbReference type="eggNOG" id="COG4536">
    <property type="taxonomic scope" value="Bacteria"/>
</dbReference>
<accession>F6DBF2</accession>
<keyword evidence="5" id="KW-0677">Repeat</keyword>
<keyword evidence="3" id="KW-1003">Cell membrane</keyword>
<evidence type="ECO:0000256" key="6">
    <source>
        <dbReference type="ARBA" id="ARBA00022989"/>
    </source>
</evidence>
<dbReference type="KEGG" id="tcy:Thicy_0487"/>
<evidence type="ECO:0000256" key="9">
    <source>
        <dbReference type="PROSITE-ProRule" id="PRU00703"/>
    </source>
</evidence>
<evidence type="ECO:0000313" key="14">
    <source>
        <dbReference type="EMBL" id="AEG31260.1"/>
    </source>
</evidence>
<evidence type="ECO:0000256" key="2">
    <source>
        <dbReference type="ARBA" id="ARBA00006337"/>
    </source>
</evidence>
<dbReference type="OrthoDB" id="9797674at2"/>
<dbReference type="HOGENOM" id="CLU_015237_4_1_6"/>
<feature type="transmembrane region" description="Helical" evidence="11">
    <location>
        <begin position="62"/>
        <end position="86"/>
    </location>
</feature>
<proteinExistence type="inferred from homology"/>
<evidence type="ECO:0000256" key="1">
    <source>
        <dbReference type="ARBA" id="ARBA00004651"/>
    </source>
</evidence>
<sequence length="428" mass="47769">MNDISLVLLFTILAVLIILSALFSSSETSMMALNRYRLKHQVNSGHKGAIRVEKLLSQPDRLLGVILLGNNFVNIFASSIATIIALRLMGEPGIAVAAGLLTLIILIFAEVAPKTLAALYPEKIAYPAAFFLLPLLKILWPIVWFVNLVANGFLKLFKVEVRKTKADHSLSQEELQTLIDEATGQLPQHYRDMLGSILRLESVTVEDVMIPKQEIYGVDTEQPFEDFLKDLQKSSYTRIPLYRGSMDDDLVGILNLRRALPTLMRDDISLKDIIKLTRPAYFVPETTSLNTQLANFNKNKRRMALIVDEYGELQGLLTVEDLLEEIVGKLSTDARAKEAETIAIHADGSMTVDATEFIRDLNKTYLLNLPTDGPKTLNGLIQEQLETLPNNGTCIRVGNYCLEVLEVSQNAVESITLSIIDSKLERNE</sequence>
<evidence type="ECO:0000256" key="10">
    <source>
        <dbReference type="PROSITE-ProRule" id="PRU01193"/>
    </source>
</evidence>